<dbReference type="PhylomeDB" id="M1VW31"/>
<keyword evidence="5 11" id="KW-0418">Kinase</keyword>
<dbReference type="eggNOG" id="KOG1290">
    <property type="taxonomic scope" value="Eukaryota"/>
</dbReference>
<evidence type="ECO:0000256" key="9">
    <source>
        <dbReference type="PROSITE-ProRule" id="PRU10141"/>
    </source>
</evidence>
<dbReference type="Proteomes" id="UP000016801">
    <property type="component" value="Unassembled WGS sequence"/>
</dbReference>
<dbReference type="HOGENOM" id="CLU_000288_81_2_1"/>
<dbReference type="EC" id="2.7.11.1" evidence="1"/>
<feature type="binding site" evidence="9">
    <location>
        <position position="113"/>
    </location>
    <ligand>
        <name>ATP</name>
        <dbReference type="ChEBI" id="CHEBI:30616"/>
    </ligand>
</feature>
<comment type="catalytic activity">
    <reaction evidence="8">
        <text>L-seryl-[protein] + ATP = O-phospho-L-seryl-[protein] + ADP + H(+)</text>
        <dbReference type="Rhea" id="RHEA:17989"/>
        <dbReference type="Rhea" id="RHEA-COMP:9863"/>
        <dbReference type="Rhea" id="RHEA-COMP:11604"/>
        <dbReference type="ChEBI" id="CHEBI:15378"/>
        <dbReference type="ChEBI" id="CHEBI:29999"/>
        <dbReference type="ChEBI" id="CHEBI:30616"/>
        <dbReference type="ChEBI" id="CHEBI:83421"/>
        <dbReference type="ChEBI" id="CHEBI:456216"/>
        <dbReference type="EC" id="2.7.11.1"/>
    </reaction>
</comment>
<dbReference type="SUPFAM" id="SSF56112">
    <property type="entry name" value="Protein kinase-like (PK-like)"/>
    <property type="match status" value="1"/>
</dbReference>
<evidence type="ECO:0000256" key="6">
    <source>
        <dbReference type="ARBA" id="ARBA00022840"/>
    </source>
</evidence>
<dbReference type="InterPro" id="IPR017441">
    <property type="entry name" value="Protein_kinase_ATP_BS"/>
</dbReference>
<dbReference type="PANTHER" id="PTHR47634">
    <property type="entry name" value="PROTEIN KINASE DOMAIN-CONTAINING PROTEIN-RELATED"/>
    <property type="match status" value="1"/>
</dbReference>
<reference evidence="11 12" key="1">
    <citation type="journal article" date="2013" name="PLoS Genet.">
        <title>Plant-symbiotic fungi as chemical engineers: Multi-genome analysis of the Clavicipitaceae reveals dynamics of alkaloid loci.</title>
        <authorList>
            <person name="Schardl C.L."/>
            <person name="Young C.A."/>
            <person name="Hesse U."/>
            <person name="Amyotte S.G."/>
            <person name="Andreeva K."/>
            <person name="Calie P.J."/>
            <person name="Fleetwood D.J."/>
            <person name="Haws D.C."/>
            <person name="Moore N."/>
            <person name="Oeser B."/>
            <person name="Panaccione D.G."/>
            <person name="Schweri K.K."/>
            <person name="Voisey C.R."/>
            <person name="Farman M.L."/>
            <person name="Jaromczyk J.W."/>
            <person name="Roe B.A."/>
            <person name="O'Sullivan D.M."/>
            <person name="Scott B."/>
            <person name="Tudzynski P."/>
            <person name="An Z."/>
            <person name="Arnaoudova E.G."/>
            <person name="Bullock C.T."/>
            <person name="Charlton N.D."/>
            <person name="Chen L."/>
            <person name="Cox M."/>
            <person name="Dinkins R.D."/>
            <person name="Florea S."/>
            <person name="Glenn A.E."/>
            <person name="Gordon A."/>
            <person name="Gueldener U."/>
            <person name="Harris D.R."/>
            <person name="Hollin W."/>
            <person name="Jaromczyk J."/>
            <person name="Johnson R.D."/>
            <person name="Khan A.K."/>
            <person name="Leistner E."/>
            <person name="Leuchtmann A."/>
            <person name="Li C."/>
            <person name="Liu J."/>
            <person name="Liu J."/>
            <person name="Liu M."/>
            <person name="Mace W."/>
            <person name="Machado C."/>
            <person name="Nagabhyru P."/>
            <person name="Pan J."/>
            <person name="Schmid J."/>
            <person name="Sugawara K."/>
            <person name="Steiner U."/>
            <person name="Takach J.E."/>
            <person name="Tanaka E."/>
            <person name="Webb J.S."/>
            <person name="Wilson E.V."/>
            <person name="Wiseman J.L."/>
            <person name="Yoshida R."/>
            <person name="Zeng Z."/>
        </authorList>
    </citation>
    <scope>NUCLEOTIDE SEQUENCE [LARGE SCALE GENOMIC DNA]</scope>
    <source>
        <strain evidence="11 12">20.1</strain>
    </source>
</reference>
<dbReference type="EMBL" id="CAGA01000023">
    <property type="protein sequence ID" value="CCE30562.1"/>
    <property type="molecule type" value="Genomic_DNA"/>
</dbReference>
<dbReference type="InterPro" id="IPR000719">
    <property type="entry name" value="Prot_kinase_dom"/>
</dbReference>
<dbReference type="SMART" id="SM00220">
    <property type="entry name" value="S_TKc"/>
    <property type="match status" value="1"/>
</dbReference>
<organism evidence="11 12">
    <name type="scientific">Claviceps purpurea (strain 20.1)</name>
    <name type="common">Ergot fungus</name>
    <name type="synonym">Sphacelia segetum</name>
    <dbReference type="NCBI Taxonomy" id="1111077"/>
    <lineage>
        <taxon>Eukaryota</taxon>
        <taxon>Fungi</taxon>
        <taxon>Dikarya</taxon>
        <taxon>Ascomycota</taxon>
        <taxon>Pezizomycotina</taxon>
        <taxon>Sordariomycetes</taxon>
        <taxon>Hypocreomycetidae</taxon>
        <taxon>Hypocreales</taxon>
        <taxon>Clavicipitaceae</taxon>
        <taxon>Claviceps</taxon>
    </lineage>
</organism>
<gene>
    <name evidence="11" type="ORF">CPUR_04410</name>
</gene>
<sequence length="491" mass="55672">MTHTLKIGSWLSRSFLSRHAANKAVFSSSGFTTRVGFNCIQSRNSTTSAPPVEYELVEGVEDISQYRLGRYHPIHIDDRLNNRYRVVHKLGYGSFSTVWLALDEKTPKYVAIKVGTTDTSRSEIDTISQITQNAVMDNMRTDQKLLFPTVVDRFDLVGPNGIHPCLVTSPARCSLRNSQDEGFFFGLFPLDVARSFAAQLVIALSILHKRGFAHGGELLRKFLELSQDPQLILARVLDLHLDNLFLQLTSSLDSLSVEQLYELYGEPDKEAVVCLNPEAASKHPSVPSYVVSSAWLGIPSYCVKLAEAKLVLGDFGVAFRPYEESQDGSHASALMRPPESRFDPGRTLTFASDIWSLGYAIFDLLAPRWILNEYCERNDNILSDTILGRSFYFDKEVKVINTTAEDDIRSLEVERQFRERVRDSRHEWKLDKFAEDENHEIEALIKLLRCMLAFEPSERPDISKVLQSEWMTKWALPAYQKGLEEQISCSS</sequence>
<dbReference type="PROSITE" id="PS50011">
    <property type="entry name" value="PROTEIN_KINASE_DOM"/>
    <property type="match status" value="1"/>
</dbReference>
<keyword evidence="3" id="KW-0808">Transferase</keyword>
<comment type="caution">
    <text evidence="11">The sequence shown here is derived from an EMBL/GenBank/DDBJ whole genome shotgun (WGS) entry which is preliminary data.</text>
</comment>
<dbReference type="GO" id="GO:0005737">
    <property type="term" value="C:cytoplasm"/>
    <property type="evidence" value="ECO:0007669"/>
    <property type="project" value="TreeGrafter"/>
</dbReference>
<dbReference type="Gene3D" id="1.10.510.10">
    <property type="entry name" value="Transferase(Phosphotransferase) domain 1"/>
    <property type="match status" value="1"/>
</dbReference>
<evidence type="ECO:0000313" key="11">
    <source>
        <dbReference type="EMBL" id="CCE30562.1"/>
    </source>
</evidence>
<evidence type="ECO:0000256" key="2">
    <source>
        <dbReference type="ARBA" id="ARBA00022527"/>
    </source>
</evidence>
<dbReference type="PANTHER" id="PTHR47634:SF9">
    <property type="entry name" value="PROTEIN KINASE DOMAIN-CONTAINING PROTEIN-RELATED"/>
    <property type="match status" value="1"/>
</dbReference>
<dbReference type="GO" id="GO:0005634">
    <property type="term" value="C:nucleus"/>
    <property type="evidence" value="ECO:0007669"/>
    <property type="project" value="TreeGrafter"/>
</dbReference>
<dbReference type="GO" id="GO:0050684">
    <property type="term" value="P:regulation of mRNA processing"/>
    <property type="evidence" value="ECO:0007669"/>
    <property type="project" value="TreeGrafter"/>
</dbReference>
<dbReference type="GO" id="GO:0000245">
    <property type="term" value="P:spliceosomal complex assembly"/>
    <property type="evidence" value="ECO:0007669"/>
    <property type="project" value="TreeGrafter"/>
</dbReference>
<proteinExistence type="predicted"/>
<evidence type="ECO:0000256" key="1">
    <source>
        <dbReference type="ARBA" id="ARBA00012513"/>
    </source>
</evidence>
<keyword evidence="4 9" id="KW-0547">Nucleotide-binding</keyword>
<evidence type="ECO:0000256" key="5">
    <source>
        <dbReference type="ARBA" id="ARBA00022777"/>
    </source>
</evidence>
<evidence type="ECO:0000256" key="8">
    <source>
        <dbReference type="ARBA" id="ARBA00048679"/>
    </source>
</evidence>
<evidence type="ECO:0000313" key="12">
    <source>
        <dbReference type="Proteomes" id="UP000016801"/>
    </source>
</evidence>
<comment type="catalytic activity">
    <reaction evidence="7">
        <text>L-threonyl-[protein] + ATP = O-phospho-L-threonyl-[protein] + ADP + H(+)</text>
        <dbReference type="Rhea" id="RHEA:46608"/>
        <dbReference type="Rhea" id="RHEA-COMP:11060"/>
        <dbReference type="Rhea" id="RHEA-COMP:11605"/>
        <dbReference type="ChEBI" id="CHEBI:15378"/>
        <dbReference type="ChEBI" id="CHEBI:30013"/>
        <dbReference type="ChEBI" id="CHEBI:30616"/>
        <dbReference type="ChEBI" id="CHEBI:61977"/>
        <dbReference type="ChEBI" id="CHEBI:456216"/>
        <dbReference type="EC" id="2.7.11.1"/>
    </reaction>
</comment>
<keyword evidence="2" id="KW-0723">Serine/threonine-protein kinase</keyword>
<accession>M1VW31</accession>
<dbReference type="AlphaFoldDB" id="M1VW31"/>
<dbReference type="Gene3D" id="3.30.200.20">
    <property type="entry name" value="Phosphorylase Kinase, domain 1"/>
    <property type="match status" value="1"/>
</dbReference>
<dbReference type="PROSITE" id="PS00107">
    <property type="entry name" value="PROTEIN_KINASE_ATP"/>
    <property type="match status" value="1"/>
</dbReference>
<evidence type="ECO:0000259" key="10">
    <source>
        <dbReference type="PROSITE" id="PS50011"/>
    </source>
</evidence>
<evidence type="ECO:0000256" key="7">
    <source>
        <dbReference type="ARBA" id="ARBA00047899"/>
    </source>
</evidence>
<dbReference type="InterPro" id="IPR051334">
    <property type="entry name" value="SRPK"/>
</dbReference>
<evidence type="ECO:0000256" key="3">
    <source>
        <dbReference type="ARBA" id="ARBA00022679"/>
    </source>
</evidence>
<name>M1VW31_CLAP2</name>
<dbReference type="InterPro" id="IPR011009">
    <property type="entry name" value="Kinase-like_dom_sf"/>
</dbReference>
<evidence type="ECO:0000256" key="4">
    <source>
        <dbReference type="ARBA" id="ARBA00022741"/>
    </source>
</evidence>
<keyword evidence="6 9" id="KW-0067">ATP-binding</keyword>
<dbReference type="OrthoDB" id="4959768at2759"/>
<dbReference type="VEuPathDB" id="FungiDB:CPUR_04410"/>
<dbReference type="GO" id="GO:0005524">
    <property type="term" value="F:ATP binding"/>
    <property type="evidence" value="ECO:0007669"/>
    <property type="project" value="UniProtKB-UniRule"/>
</dbReference>
<dbReference type="GO" id="GO:0004674">
    <property type="term" value="F:protein serine/threonine kinase activity"/>
    <property type="evidence" value="ECO:0007669"/>
    <property type="project" value="UniProtKB-KW"/>
</dbReference>
<protein>
    <recommendedName>
        <fullName evidence="1">non-specific serine/threonine protein kinase</fullName>
        <ecNumber evidence="1">2.7.11.1</ecNumber>
    </recommendedName>
</protein>
<feature type="domain" description="Protein kinase" evidence="10">
    <location>
        <begin position="84"/>
        <end position="471"/>
    </location>
</feature>
<keyword evidence="12" id="KW-1185">Reference proteome</keyword>